<dbReference type="AlphaFoldDB" id="A0A9W7DGL1"/>
<organism evidence="2 3">
    <name type="scientific">Ambrosiozyma monospora</name>
    <name type="common">Yeast</name>
    <name type="synonym">Endomycopsis monosporus</name>
    <dbReference type="NCBI Taxonomy" id="43982"/>
    <lineage>
        <taxon>Eukaryota</taxon>
        <taxon>Fungi</taxon>
        <taxon>Dikarya</taxon>
        <taxon>Ascomycota</taxon>
        <taxon>Saccharomycotina</taxon>
        <taxon>Pichiomycetes</taxon>
        <taxon>Pichiales</taxon>
        <taxon>Pichiaceae</taxon>
        <taxon>Ambrosiozyma</taxon>
    </lineage>
</organism>
<feature type="signal peptide" evidence="1">
    <location>
        <begin position="1"/>
        <end position="16"/>
    </location>
</feature>
<sequence>MSLSVLTMAIFRSMLAPFFLMSSISVSFHLGPPVTVLTGCFAKGIRSLDVSLDAYGESVSYFLNHFISKLTSLVRLSIEIDKNASADIREVALPSHLCFFRIAFNREYWWRLDDDDDDEDHPDSHENTKGCVILDSVPVQLNHFELKSHGNALQLDGCKGETISSMAKRIRVSWWEPHWIQPCALAF</sequence>
<dbReference type="EMBL" id="BSXU01000153">
    <property type="protein sequence ID" value="GMG19553.1"/>
    <property type="molecule type" value="Genomic_DNA"/>
</dbReference>
<feature type="chain" id="PRO_5040736989" evidence="1">
    <location>
        <begin position="17"/>
        <end position="187"/>
    </location>
</feature>
<evidence type="ECO:0000256" key="1">
    <source>
        <dbReference type="SAM" id="SignalP"/>
    </source>
</evidence>
<proteinExistence type="predicted"/>
<evidence type="ECO:0000313" key="3">
    <source>
        <dbReference type="Proteomes" id="UP001165063"/>
    </source>
</evidence>
<evidence type="ECO:0000313" key="2">
    <source>
        <dbReference type="EMBL" id="GMG19553.1"/>
    </source>
</evidence>
<name>A0A9W7DGL1_AMBMO</name>
<dbReference type="Proteomes" id="UP001165063">
    <property type="component" value="Unassembled WGS sequence"/>
</dbReference>
<comment type="caution">
    <text evidence="2">The sequence shown here is derived from an EMBL/GenBank/DDBJ whole genome shotgun (WGS) entry which is preliminary data.</text>
</comment>
<keyword evidence="1" id="KW-0732">Signal</keyword>
<accession>A0A9W7DGL1</accession>
<reference evidence="2" key="1">
    <citation type="submission" date="2023-04" db="EMBL/GenBank/DDBJ databases">
        <title>Ambrosiozyma monospora NBRC 1965.</title>
        <authorList>
            <person name="Ichikawa N."/>
            <person name="Sato H."/>
            <person name="Tonouchi N."/>
        </authorList>
    </citation>
    <scope>NUCLEOTIDE SEQUENCE</scope>
    <source>
        <strain evidence="2">NBRC 1965</strain>
    </source>
</reference>
<gene>
    <name evidence="2" type="ORF">Amon01_000055600</name>
</gene>
<keyword evidence="3" id="KW-1185">Reference proteome</keyword>
<protein>
    <submittedName>
        <fullName evidence="2">Unnamed protein product</fullName>
    </submittedName>
</protein>